<sequence length="63" mass="6853">MADESLRFSVALNLLVSTEKSSAKDLLGLLAFENPRKLRQSVMEITYGSGRMHVAQKCAAVLG</sequence>
<dbReference type="EMBL" id="LPWA01000105">
    <property type="protein sequence ID" value="KUM26480.1"/>
    <property type="molecule type" value="Genomic_DNA"/>
</dbReference>
<evidence type="ECO:0000313" key="2">
    <source>
        <dbReference type="Proteomes" id="UP000053176"/>
    </source>
</evidence>
<dbReference type="AlphaFoldDB" id="A0A117N3L3"/>
<comment type="caution">
    <text evidence="1">The sequence shown here is derived from an EMBL/GenBank/DDBJ whole genome shotgun (WGS) entry which is preliminary data.</text>
</comment>
<gene>
    <name evidence="1" type="ORF">AU467_21330</name>
</gene>
<protein>
    <submittedName>
        <fullName evidence="1">Uncharacterized protein</fullName>
    </submittedName>
</protein>
<evidence type="ECO:0000313" key="1">
    <source>
        <dbReference type="EMBL" id="KUM26480.1"/>
    </source>
</evidence>
<organism evidence="1 2">
    <name type="scientific">Rhizobium loti</name>
    <name type="common">Mesorhizobium loti</name>
    <dbReference type="NCBI Taxonomy" id="381"/>
    <lineage>
        <taxon>Bacteria</taxon>
        <taxon>Pseudomonadati</taxon>
        <taxon>Pseudomonadota</taxon>
        <taxon>Alphaproteobacteria</taxon>
        <taxon>Hyphomicrobiales</taxon>
        <taxon>Phyllobacteriaceae</taxon>
        <taxon>Mesorhizobium</taxon>
    </lineage>
</organism>
<dbReference type="Proteomes" id="UP000053176">
    <property type="component" value="Unassembled WGS sequence"/>
</dbReference>
<proteinExistence type="predicted"/>
<name>A0A117N3L3_RHILI</name>
<reference evidence="1 2" key="1">
    <citation type="submission" date="2015-12" db="EMBL/GenBank/DDBJ databases">
        <title>Draft genome sequence of Mesorhizobium sp. UFLA 01-765, a multitolerant efficient symbiont and plant-growth promoting strain isolated from Zn-mining soil using Leucaena leucocephala as a trap plant.</title>
        <authorList>
            <person name="Rangel W.M."/>
            <person name="Thijs S."/>
            <person name="Longatti S.M."/>
            <person name="Moreira F.M."/>
            <person name="Weyens N."/>
            <person name="Vangronsveld J."/>
            <person name="Van Hamme J.D."/>
            <person name="Bottos E.M."/>
            <person name="Rineau F."/>
        </authorList>
    </citation>
    <scope>NUCLEOTIDE SEQUENCE [LARGE SCALE GENOMIC DNA]</scope>
    <source>
        <strain evidence="1 2">UFLA 01-765</strain>
    </source>
</reference>
<accession>A0A117N3L3</accession>